<dbReference type="AlphaFoldDB" id="A0A9X3FDL5"/>
<keyword evidence="1" id="KW-0732">Signal</keyword>
<protein>
    <submittedName>
        <fullName evidence="2">Uncharacterized protein</fullName>
    </submittedName>
</protein>
<name>A0A9X3FDL5_9BACT</name>
<evidence type="ECO:0000313" key="2">
    <source>
        <dbReference type="EMBL" id="MCY1720683.1"/>
    </source>
</evidence>
<dbReference type="EMBL" id="JAPOHD010000020">
    <property type="protein sequence ID" value="MCY1720683.1"/>
    <property type="molecule type" value="Genomic_DNA"/>
</dbReference>
<proteinExistence type="predicted"/>
<dbReference type="Proteomes" id="UP001145087">
    <property type="component" value="Unassembled WGS sequence"/>
</dbReference>
<feature type="signal peptide" evidence="1">
    <location>
        <begin position="1"/>
        <end position="24"/>
    </location>
</feature>
<feature type="chain" id="PRO_5040911964" evidence="1">
    <location>
        <begin position="25"/>
        <end position="258"/>
    </location>
</feature>
<keyword evidence="3" id="KW-1185">Reference proteome</keyword>
<reference evidence="2" key="1">
    <citation type="submission" date="2022-11" db="EMBL/GenBank/DDBJ databases">
        <title>Marilongibacter aestuarii gen. nov., sp. nov., isolated from tidal flat sediment.</title>
        <authorList>
            <person name="Jiayan W."/>
        </authorList>
    </citation>
    <scope>NUCLEOTIDE SEQUENCE</scope>
    <source>
        <strain evidence="2">Z1-6</strain>
    </source>
</reference>
<evidence type="ECO:0000313" key="3">
    <source>
        <dbReference type="Proteomes" id="UP001145087"/>
    </source>
</evidence>
<gene>
    <name evidence="2" type="ORF">OU798_10035</name>
</gene>
<sequence length="258" mass="30617">MKKFTLLIGLCLCFTTFISLNTRAQEATPPENFVVFEEFVSPSDMQAYKNAQEKVIDLWNQYEVKIPVYTYRNDDNAFYWVVPIENFSGLDDLYTSMMGVWKKMKEEGNFDADKEFRDLSTGRQTVLHWSKELSYHPSGEFGQSKEKPFVEWAFCYLKAGHEKEAAEAIKKYQTFYEGIDDNYEWDVYTVSIGHDTPCWILMVRAENELALLKLENELGEKYSEDFQKMWQNFAQHVRKFENKKGWFLPKWSSNWEME</sequence>
<evidence type="ECO:0000256" key="1">
    <source>
        <dbReference type="SAM" id="SignalP"/>
    </source>
</evidence>
<organism evidence="2 3">
    <name type="scientific">Draconibacterium aestuarii</name>
    <dbReference type="NCBI Taxonomy" id="2998507"/>
    <lineage>
        <taxon>Bacteria</taxon>
        <taxon>Pseudomonadati</taxon>
        <taxon>Bacteroidota</taxon>
        <taxon>Bacteroidia</taxon>
        <taxon>Marinilabiliales</taxon>
        <taxon>Prolixibacteraceae</taxon>
        <taxon>Draconibacterium</taxon>
    </lineage>
</organism>
<accession>A0A9X3FDL5</accession>
<comment type="caution">
    <text evidence="2">The sequence shown here is derived from an EMBL/GenBank/DDBJ whole genome shotgun (WGS) entry which is preliminary data.</text>
</comment>
<dbReference type="RefSeq" id="WP_343333016.1">
    <property type="nucleotide sequence ID" value="NZ_JAPOHD010000020.1"/>
</dbReference>